<accession>A0A9N7VK75</accession>
<reference evidence="1" key="1">
    <citation type="submission" date="2020-03" db="EMBL/GenBank/DDBJ databases">
        <authorList>
            <person name="Weist P."/>
        </authorList>
    </citation>
    <scope>NUCLEOTIDE SEQUENCE</scope>
</reference>
<organism evidence="1 2">
    <name type="scientific">Pleuronectes platessa</name>
    <name type="common">European plaice</name>
    <dbReference type="NCBI Taxonomy" id="8262"/>
    <lineage>
        <taxon>Eukaryota</taxon>
        <taxon>Metazoa</taxon>
        <taxon>Chordata</taxon>
        <taxon>Craniata</taxon>
        <taxon>Vertebrata</taxon>
        <taxon>Euteleostomi</taxon>
        <taxon>Actinopterygii</taxon>
        <taxon>Neopterygii</taxon>
        <taxon>Teleostei</taxon>
        <taxon>Neoteleostei</taxon>
        <taxon>Acanthomorphata</taxon>
        <taxon>Carangaria</taxon>
        <taxon>Pleuronectiformes</taxon>
        <taxon>Pleuronectoidei</taxon>
        <taxon>Pleuronectidae</taxon>
        <taxon>Pleuronectes</taxon>
    </lineage>
</organism>
<dbReference type="Proteomes" id="UP001153269">
    <property type="component" value="Unassembled WGS sequence"/>
</dbReference>
<protein>
    <submittedName>
        <fullName evidence="1">Uncharacterized protein</fullName>
    </submittedName>
</protein>
<dbReference type="AlphaFoldDB" id="A0A9N7VK75"/>
<comment type="caution">
    <text evidence="1">The sequence shown here is derived from an EMBL/GenBank/DDBJ whole genome shotgun (WGS) entry which is preliminary data.</text>
</comment>
<evidence type="ECO:0000313" key="2">
    <source>
        <dbReference type="Proteomes" id="UP001153269"/>
    </source>
</evidence>
<name>A0A9N7VK75_PLEPL</name>
<evidence type="ECO:0000313" key="1">
    <source>
        <dbReference type="EMBL" id="CAB1451044.1"/>
    </source>
</evidence>
<dbReference type="EMBL" id="CADEAL010004074">
    <property type="protein sequence ID" value="CAB1451044.1"/>
    <property type="molecule type" value="Genomic_DNA"/>
</dbReference>
<proteinExistence type="predicted"/>
<gene>
    <name evidence="1" type="ORF">PLEPLA_LOCUS38737</name>
</gene>
<sequence>METEDEYKSNICAELLPSGTISPACCGAAAAIRGGGARSYRKRHLTLADRLTAHCCLGPSEVKLLSGASVTVRSEAALLRKPR</sequence>
<keyword evidence="2" id="KW-1185">Reference proteome</keyword>